<comment type="subcellular location">
    <subcellularLocation>
        <location evidence="1">Cell outer membrane</location>
    </subcellularLocation>
</comment>
<evidence type="ECO:0000256" key="3">
    <source>
        <dbReference type="ARBA" id="ARBA00022448"/>
    </source>
</evidence>
<dbReference type="STRING" id="572036.SAMN05661099_1666"/>
<dbReference type="Gene3D" id="1.20.1600.10">
    <property type="entry name" value="Outer membrane efflux proteins (OEP)"/>
    <property type="match status" value="1"/>
</dbReference>
<evidence type="ECO:0000313" key="9">
    <source>
        <dbReference type="EMBL" id="SKB50168.1"/>
    </source>
</evidence>
<dbReference type="InterPro" id="IPR003423">
    <property type="entry name" value="OMP_efflux"/>
</dbReference>
<dbReference type="GO" id="GO:0015562">
    <property type="term" value="F:efflux transmembrane transporter activity"/>
    <property type="evidence" value="ECO:0007669"/>
    <property type="project" value="InterPro"/>
</dbReference>
<dbReference type="GO" id="GO:0015288">
    <property type="term" value="F:porin activity"/>
    <property type="evidence" value="ECO:0007669"/>
    <property type="project" value="TreeGrafter"/>
</dbReference>
<accession>A0A1T5BSB9</accession>
<sequence length="477" mass="53017">MKTRYFLCLAACLTIAHGAYAQQEVKKLTLKEAVDIALKNNPQIAEAALRSESSAITLNQSKRDLLPSIQFNVNHGMNQGRSIDPYTNSYIGQDHRFASYSFGGNVMLFNSLLNQNAIRQNNLALQASKMEELKIKESITLNVMLTYLQLLSNTDLLAQAKLQAELTRVHVKRLQTLDNGGAIPPFHLYDLEGQLATNELSITNTTNSINASKLALAQLMNVDFIPEISDLISSSAVPQKYGYSVAEIQNSALNHLAAITGVKLRRESAERGLQISKAQRFPSLSLGSNVYSNASSLVNNFELIGLRPVRTPDYVILNGNQISVIRPQPTFSSTKVPYSEQLGNHLGSSLSFNLRIPILNSGYSKMKIAESRVQLKRAELSEQTEITQVKQAVDLAYLNTEAAWERLQSINKQVEAYQKAFRAAQARFTVAVGNSVDYTTAKNSLDQAQINLINARYDYVMRAKILDYYRGELTLTE</sequence>
<organism evidence="9 10">
    <name type="scientific">Daejeonella lutea</name>
    <dbReference type="NCBI Taxonomy" id="572036"/>
    <lineage>
        <taxon>Bacteria</taxon>
        <taxon>Pseudomonadati</taxon>
        <taxon>Bacteroidota</taxon>
        <taxon>Sphingobacteriia</taxon>
        <taxon>Sphingobacteriales</taxon>
        <taxon>Sphingobacteriaceae</taxon>
        <taxon>Daejeonella</taxon>
    </lineage>
</organism>
<keyword evidence="5" id="KW-0812">Transmembrane</keyword>
<dbReference type="Pfam" id="PF02321">
    <property type="entry name" value="OEP"/>
    <property type="match status" value="1"/>
</dbReference>
<comment type="similarity">
    <text evidence="2">Belongs to the outer membrane factor (OMF) (TC 1.B.17) family.</text>
</comment>
<name>A0A1T5BSB9_9SPHI</name>
<dbReference type="Proteomes" id="UP000189981">
    <property type="component" value="Unassembled WGS sequence"/>
</dbReference>
<keyword evidence="7" id="KW-0998">Cell outer membrane</keyword>
<dbReference type="PANTHER" id="PTHR30026:SF20">
    <property type="entry name" value="OUTER MEMBRANE PROTEIN TOLC"/>
    <property type="match status" value="1"/>
</dbReference>
<dbReference type="GO" id="GO:0009279">
    <property type="term" value="C:cell outer membrane"/>
    <property type="evidence" value="ECO:0007669"/>
    <property type="project" value="UniProtKB-SubCell"/>
</dbReference>
<protein>
    <submittedName>
        <fullName evidence="9">Outer membrane protein</fullName>
    </submittedName>
</protein>
<evidence type="ECO:0000256" key="1">
    <source>
        <dbReference type="ARBA" id="ARBA00004442"/>
    </source>
</evidence>
<keyword evidence="10" id="KW-1185">Reference proteome</keyword>
<evidence type="ECO:0000256" key="5">
    <source>
        <dbReference type="ARBA" id="ARBA00022692"/>
    </source>
</evidence>
<dbReference type="EMBL" id="FUYR01000001">
    <property type="protein sequence ID" value="SKB50168.1"/>
    <property type="molecule type" value="Genomic_DNA"/>
</dbReference>
<dbReference type="AlphaFoldDB" id="A0A1T5BSB9"/>
<keyword evidence="3" id="KW-0813">Transport</keyword>
<keyword evidence="4" id="KW-1134">Transmembrane beta strand</keyword>
<feature type="chain" id="PRO_5012120352" evidence="8">
    <location>
        <begin position="22"/>
        <end position="477"/>
    </location>
</feature>
<evidence type="ECO:0000256" key="2">
    <source>
        <dbReference type="ARBA" id="ARBA00007613"/>
    </source>
</evidence>
<dbReference type="PANTHER" id="PTHR30026">
    <property type="entry name" value="OUTER MEMBRANE PROTEIN TOLC"/>
    <property type="match status" value="1"/>
</dbReference>
<dbReference type="GO" id="GO:1990281">
    <property type="term" value="C:efflux pump complex"/>
    <property type="evidence" value="ECO:0007669"/>
    <property type="project" value="TreeGrafter"/>
</dbReference>
<evidence type="ECO:0000313" key="10">
    <source>
        <dbReference type="Proteomes" id="UP000189981"/>
    </source>
</evidence>
<reference evidence="10" key="1">
    <citation type="submission" date="2017-02" db="EMBL/GenBank/DDBJ databases">
        <authorList>
            <person name="Varghese N."/>
            <person name="Submissions S."/>
        </authorList>
    </citation>
    <scope>NUCLEOTIDE SEQUENCE [LARGE SCALE GENOMIC DNA]</scope>
    <source>
        <strain evidence="10">DSM 22385</strain>
    </source>
</reference>
<proteinExistence type="inferred from homology"/>
<keyword evidence="8" id="KW-0732">Signal</keyword>
<evidence type="ECO:0000256" key="8">
    <source>
        <dbReference type="SAM" id="SignalP"/>
    </source>
</evidence>
<evidence type="ECO:0000256" key="7">
    <source>
        <dbReference type="ARBA" id="ARBA00023237"/>
    </source>
</evidence>
<gene>
    <name evidence="9" type="ORF">SAMN05661099_1666</name>
</gene>
<evidence type="ECO:0000256" key="6">
    <source>
        <dbReference type="ARBA" id="ARBA00023136"/>
    </source>
</evidence>
<dbReference type="SUPFAM" id="SSF56954">
    <property type="entry name" value="Outer membrane efflux proteins (OEP)"/>
    <property type="match status" value="1"/>
</dbReference>
<dbReference type="OrthoDB" id="9811587at2"/>
<evidence type="ECO:0000256" key="4">
    <source>
        <dbReference type="ARBA" id="ARBA00022452"/>
    </source>
</evidence>
<dbReference type="InterPro" id="IPR051906">
    <property type="entry name" value="TolC-like"/>
</dbReference>
<feature type="signal peptide" evidence="8">
    <location>
        <begin position="1"/>
        <end position="21"/>
    </location>
</feature>
<keyword evidence="6" id="KW-0472">Membrane</keyword>
<dbReference type="RefSeq" id="WP_079702114.1">
    <property type="nucleotide sequence ID" value="NZ_FUYR01000001.1"/>
</dbReference>